<dbReference type="InterPro" id="IPR045851">
    <property type="entry name" value="AMP-bd_C_sf"/>
</dbReference>
<dbReference type="Gene3D" id="3.40.50.12780">
    <property type="entry name" value="N-terminal domain of ligase-like"/>
    <property type="match status" value="1"/>
</dbReference>
<dbReference type="InterPro" id="IPR042099">
    <property type="entry name" value="ANL_N_sf"/>
</dbReference>
<dbReference type="InterPro" id="IPR028154">
    <property type="entry name" value="AMP-dep_Lig_C"/>
</dbReference>
<dbReference type="SUPFAM" id="SSF56801">
    <property type="entry name" value="Acetyl-CoA synthetase-like"/>
    <property type="match status" value="1"/>
</dbReference>
<accession>A0ABN2P2V1</accession>
<proteinExistence type="predicted"/>
<dbReference type="RefSeq" id="WP_152226198.1">
    <property type="nucleotide sequence ID" value="NZ_BAAALV010000002.1"/>
</dbReference>
<comment type="caution">
    <text evidence="2">The sequence shown here is derived from an EMBL/GenBank/DDBJ whole genome shotgun (WGS) entry which is preliminary data.</text>
</comment>
<protein>
    <submittedName>
        <fullName evidence="2">Phenylacetate--CoA ligase</fullName>
    </submittedName>
</protein>
<gene>
    <name evidence="2" type="ORF">GCM10009688_14540</name>
</gene>
<name>A0ABN2P2V1_9MICC</name>
<evidence type="ECO:0000313" key="2">
    <source>
        <dbReference type="EMBL" id="GAA1910660.1"/>
    </source>
</evidence>
<organism evidence="2 3">
    <name type="scientific">Arthrobacter gandavensis</name>
    <dbReference type="NCBI Taxonomy" id="169960"/>
    <lineage>
        <taxon>Bacteria</taxon>
        <taxon>Bacillati</taxon>
        <taxon>Actinomycetota</taxon>
        <taxon>Actinomycetes</taxon>
        <taxon>Micrococcales</taxon>
        <taxon>Micrococcaceae</taxon>
        <taxon>Arthrobacter</taxon>
    </lineage>
</organism>
<dbReference type="Pfam" id="PF14535">
    <property type="entry name" value="AMP-binding_C_2"/>
    <property type="match status" value="1"/>
</dbReference>
<dbReference type="EMBL" id="BAAALV010000002">
    <property type="protein sequence ID" value="GAA1910660.1"/>
    <property type="molecule type" value="Genomic_DNA"/>
</dbReference>
<dbReference type="GO" id="GO:0016874">
    <property type="term" value="F:ligase activity"/>
    <property type="evidence" value="ECO:0007669"/>
    <property type="project" value="UniProtKB-KW"/>
</dbReference>
<feature type="domain" description="AMP-dependent ligase C-terminal" evidence="1">
    <location>
        <begin position="370"/>
        <end position="471"/>
    </location>
</feature>
<evidence type="ECO:0000259" key="1">
    <source>
        <dbReference type="Pfam" id="PF14535"/>
    </source>
</evidence>
<keyword evidence="2" id="KW-0436">Ligase</keyword>
<evidence type="ECO:0000313" key="3">
    <source>
        <dbReference type="Proteomes" id="UP001500784"/>
    </source>
</evidence>
<sequence>MTTPHRPAVRPPYYYESLDWAGLVKEYEPPFEFMTGARLWSRDQIAEEQLKRLRGAMSRAATVPFYQRLWGEAGFHPEDVKSLEDLSRMPLYTIDDIRDSIERRPPLGDYQGLGFEDGAATPLRLYTSGGTTGAPRPTIYSQWDREVGAILSARTFYMQGVRPGDVVMNAWAYSTHNAAWIMDHALWHWLGATPLTTSTGNVTPTEKQVELAHLFKASSITATSDYLLHIADTARKIGLDPKHDLSLKTLLSFGDTAAVEEAFGVPTYDSYAFHEVQYVAAECHAKDGLHVFEDAFIVEVVDFETGQPLPPGHRGNLVVTALYKTGTSQLRYNIQDISAAYEDVECACGSRHRKLDYFQGRSDTMVKLRGVNVWPEACGRIVREHPGVTGEYFCIAQRVQPEGKPARDAMTIMVETVEGAEGSFQLRAELEKLLKQKVGVQIDVELVGRDSLRGLTGHGERAKLKRFEDQRTVNR</sequence>
<reference evidence="2 3" key="1">
    <citation type="journal article" date="2019" name="Int. J. Syst. Evol. Microbiol.">
        <title>The Global Catalogue of Microorganisms (GCM) 10K type strain sequencing project: providing services to taxonomists for standard genome sequencing and annotation.</title>
        <authorList>
            <consortium name="The Broad Institute Genomics Platform"/>
            <consortium name="The Broad Institute Genome Sequencing Center for Infectious Disease"/>
            <person name="Wu L."/>
            <person name="Ma J."/>
        </authorList>
    </citation>
    <scope>NUCLEOTIDE SEQUENCE [LARGE SCALE GENOMIC DNA]</scope>
    <source>
        <strain evidence="2 3">JCM 13316</strain>
    </source>
</reference>
<dbReference type="Proteomes" id="UP001500784">
    <property type="component" value="Unassembled WGS sequence"/>
</dbReference>
<dbReference type="Gene3D" id="3.30.300.30">
    <property type="match status" value="1"/>
</dbReference>
<keyword evidence="3" id="KW-1185">Reference proteome</keyword>
<dbReference type="PANTHER" id="PTHR43845:SF1">
    <property type="entry name" value="BLR5969 PROTEIN"/>
    <property type="match status" value="1"/>
</dbReference>
<dbReference type="PANTHER" id="PTHR43845">
    <property type="entry name" value="BLR5969 PROTEIN"/>
    <property type="match status" value="1"/>
</dbReference>